<protein>
    <submittedName>
        <fullName evidence="2">Uncharacterized protein</fullName>
    </submittedName>
</protein>
<evidence type="ECO:0000256" key="1">
    <source>
        <dbReference type="SAM" id="Phobius"/>
    </source>
</evidence>
<dbReference type="EMBL" id="LHXN01000049">
    <property type="protein sequence ID" value="KXA92474.1"/>
    <property type="molecule type" value="Genomic_DNA"/>
</dbReference>
<keyword evidence="1" id="KW-0812">Transmembrane</keyword>
<gene>
    <name evidence="2" type="ORF">AKJ64_03070</name>
</gene>
<keyword evidence="3" id="KW-1185">Reference proteome</keyword>
<keyword evidence="1" id="KW-1133">Transmembrane helix</keyword>
<dbReference type="Proteomes" id="UP000070373">
    <property type="component" value="Unassembled WGS sequence"/>
</dbReference>
<evidence type="ECO:0000313" key="3">
    <source>
        <dbReference type="Proteomes" id="UP000070373"/>
    </source>
</evidence>
<sequence length="241" mass="27349">MKSKGGSTTADIFVLSLLVVFACLLLIVSSPFQDRGKLDARAEITAQNIFLVFHQVPVEEFGNLSYVPNLPLERPTERVLRKKTVVQLIAECVLLNPEYKVKDVFLKDKTNSEYEKKLLNFLDNLLERAVGDRFGFQFVVQLDSIELSEDKVLRYRKSIGDFDGNSRRLCSESTSLVLVFPPIYPPPRPDPHFKSFILDRGFVPGLNPPLKENWIGGRRSSLGTSSVEFGTLRLTLELWSR</sequence>
<feature type="transmembrane region" description="Helical" evidence="1">
    <location>
        <begin position="12"/>
        <end position="32"/>
    </location>
</feature>
<name>A0A133UE62_9EURY</name>
<organism evidence="2 3">
    <name type="scientific">candidate division MSBL1 archaeon SCGC-AAA259E17</name>
    <dbReference type="NCBI Taxonomy" id="1698263"/>
    <lineage>
        <taxon>Archaea</taxon>
        <taxon>Methanobacteriati</taxon>
        <taxon>Methanobacteriota</taxon>
        <taxon>candidate division MSBL1</taxon>
    </lineage>
</organism>
<dbReference type="PROSITE" id="PS51257">
    <property type="entry name" value="PROKAR_LIPOPROTEIN"/>
    <property type="match status" value="1"/>
</dbReference>
<evidence type="ECO:0000313" key="2">
    <source>
        <dbReference type="EMBL" id="KXA92474.1"/>
    </source>
</evidence>
<keyword evidence="1" id="KW-0472">Membrane</keyword>
<proteinExistence type="predicted"/>
<reference evidence="2 3" key="1">
    <citation type="journal article" date="2016" name="Sci. Rep.">
        <title>Metabolic traits of an uncultured archaeal lineage -MSBL1- from brine pools of the Red Sea.</title>
        <authorList>
            <person name="Mwirichia R."/>
            <person name="Alam I."/>
            <person name="Rashid M."/>
            <person name="Vinu M."/>
            <person name="Ba-Alawi W."/>
            <person name="Anthony Kamau A."/>
            <person name="Kamanda Ngugi D."/>
            <person name="Goker M."/>
            <person name="Klenk H.P."/>
            <person name="Bajic V."/>
            <person name="Stingl U."/>
        </authorList>
    </citation>
    <scope>NUCLEOTIDE SEQUENCE [LARGE SCALE GENOMIC DNA]</scope>
    <source>
        <strain evidence="2">SCGC-AAA259E17</strain>
    </source>
</reference>
<accession>A0A133UE62</accession>
<dbReference type="AlphaFoldDB" id="A0A133UE62"/>
<comment type="caution">
    <text evidence="2">The sequence shown here is derived from an EMBL/GenBank/DDBJ whole genome shotgun (WGS) entry which is preliminary data.</text>
</comment>